<keyword evidence="6 8" id="KW-1133">Transmembrane helix</keyword>
<keyword evidence="10" id="KW-1185">Reference proteome</keyword>
<feature type="transmembrane region" description="Helical" evidence="8">
    <location>
        <begin position="329"/>
        <end position="355"/>
    </location>
</feature>
<feature type="transmembrane region" description="Helical" evidence="8">
    <location>
        <begin position="41"/>
        <end position="66"/>
    </location>
</feature>
<organism evidence="9 10">
    <name type="scientific">Candidatus Enterococcus moelleringii</name>
    <dbReference type="NCBI Taxonomy" id="2815325"/>
    <lineage>
        <taxon>Bacteria</taxon>
        <taxon>Bacillati</taxon>
        <taxon>Bacillota</taxon>
        <taxon>Bacilli</taxon>
        <taxon>Lactobacillales</taxon>
        <taxon>Enterococcaceae</taxon>
        <taxon>Enterococcus</taxon>
    </lineage>
</organism>
<evidence type="ECO:0000256" key="3">
    <source>
        <dbReference type="ARBA" id="ARBA00022448"/>
    </source>
</evidence>
<feature type="transmembrane region" description="Helical" evidence="8">
    <location>
        <begin position="293"/>
        <end position="309"/>
    </location>
</feature>
<evidence type="ECO:0000256" key="1">
    <source>
        <dbReference type="ARBA" id="ARBA00004651"/>
    </source>
</evidence>
<keyword evidence="4" id="KW-1003">Cell membrane</keyword>
<comment type="similarity">
    <text evidence="2">Belongs to the autoinducer-2 exporter (AI-2E) (TC 2.A.86) family.</text>
</comment>
<evidence type="ECO:0000256" key="2">
    <source>
        <dbReference type="ARBA" id="ARBA00009773"/>
    </source>
</evidence>
<gene>
    <name evidence="9" type="ORF">JZO70_14825</name>
</gene>
<accession>A0ABS3LCU0</accession>
<evidence type="ECO:0000256" key="5">
    <source>
        <dbReference type="ARBA" id="ARBA00022692"/>
    </source>
</evidence>
<evidence type="ECO:0000256" key="7">
    <source>
        <dbReference type="ARBA" id="ARBA00023136"/>
    </source>
</evidence>
<evidence type="ECO:0000313" key="9">
    <source>
        <dbReference type="EMBL" id="MBO1307448.1"/>
    </source>
</evidence>
<keyword evidence="7 8" id="KW-0472">Membrane</keyword>
<comment type="subcellular location">
    <subcellularLocation>
        <location evidence="1">Cell membrane</location>
        <topology evidence="1">Multi-pass membrane protein</topology>
    </subcellularLocation>
</comment>
<evidence type="ECO:0000313" key="10">
    <source>
        <dbReference type="Proteomes" id="UP000664601"/>
    </source>
</evidence>
<feature type="transmembrane region" description="Helical" evidence="8">
    <location>
        <begin position="78"/>
        <end position="100"/>
    </location>
</feature>
<keyword evidence="5 8" id="KW-0812">Transmembrane</keyword>
<feature type="transmembrane region" description="Helical" evidence="8">
    <location>
        <begin position="173"/>
        <end position="195"/>
    </location>
</feature>
<protein>
    <submittedName>
        <fullName evidence="9">AI-2E family transporter</fullName>
    </submittedName>
</protein>
<dbReference type="Proteomes" id="UP000664601">
    <property type="component" value="Unassembled WGS sequence"/>
</dbReference>
<dbReference type="EMBL" id="JAFREM010000024">
    <property type="protein sequence ID" value="MBO1307448.1"/>
    <property type="molecule type" value="Genomic_DNA"/>
</dbReference>
<dbReference type="PANTHER" id="PTHR21716">
    <property type="entry name" value="TRANSMEMBRANE PROTEIN"/>
    <property type="match status" value="1"/>
</dbReference>
<reference evidence="9 10" key="1">
    <citation type="submission" date="2021-03" db="EMBL/GenBank/DDBJ databases">
        <title>Enterococcal diversity collection.</title>
        <authorList>
            <person name="Gilmore M.S."/>
            <person name="Schwartzman J."/>
            <person name="Van Tyne D."/>
            <person name="Martin M."/>
            <person name="Earl A.M."/>
            <person name="Manson A.L."/>
            <person name="Straub T."/>
            <person name="Salamzade R."/>
            <person name="Saavedra J."/>
            <person name="Lebreton F."/>
            <person name="Prichula J."/>
            <person name="Schaufler K."/>
            <person name="Gaca A."/>
            <person name="Sgardioli B."/>
            <person name="Wagenaar J."/>
            <person name="Strong T."/>
        </authorList>
    </citation>
    <scope>NUCLEOTIDE SEQUENCE [LARGE SCALE GENOMIC DNA]</scope>
    <source>
        <strain evidence="9 10">669A</strain>
    </source>
</reference>
<evidence type="ECO:0000256" key="4">
    <source>
        <dbReference type="ARBA" id="ARBA00022475"/>
    </source>
</evidence>
<feature type="transmembrane region" description="Helical" evidence="8">
    <location>
        <begin position="12"/>
        <end position="35"/>
    </location>
</feature>
<feature type="transmembrane region" description="Helical" evidence="8">
    <location>
        <begin position="261"/>
        <end position="281"/>
    </location>
</feature>
<name>A0ABS3LCU0_9ENTE</name>
<keyword evidence="3" id="KW-0813">Transport</keyword>
<comment type="caution">
    <text evidence="9">The sequence shown here is derived from an EMBL/GenBank/DDBJ whole genome shotgun (WGS) entry which is preliminary data.</text>
</comment>
<dbReference type="RefSeq" id="WP_207674448.1">
    <property type="nucleotide sequence ID" value="NZ_JAFREM010000024.1"/>
</dbReference>
<dbReference type="PANTHER" id="PTHR21716:SF53">
    <property type="entry name" value="PERMEASE PERM-RELATED"/>
    <property type="match status" value="1"/>
</dbReference>
<dbReference type="Pfam" id="PF01594">
    <property type="entry name" value="AI-2E_transport"/>
    <property type="match status" value="1"/>
</dbReference>
<feature type="transmembrane region" description="Helical" evidence="8">
    <location>
        <begin position="236"/>
        <end position="255"/>
    </location>
</feature>
<evidence type="ECO:0000256" key="6">
    <source>
        <dbReference type="ARBA" id="ARBA00022989"/>
    </source>
</evidence>
<proteinExistence type="inferred from homology"/>
<dbReference type="InterPro" id="IPR002549">
    <property type="entry name" value="AI-2E-like"/>
</dbReference>
<sequence>MKNDSKSPLINFFGGKTSYYLIGLVALLSVTIYLLNKISFIFHPFVVIFSTVLPPLVFALLLYYLFNPIVNFLSKKGLSRGLSIALSYVVILGALVIGGFQLGPIIERQAVDLFNQLPGFFNDFQQTIQNFLDNTPFAAQSDDAMASLNSIVKDFSSFIVNNWQKGAKGIGTIFSAVSTVAITLFTGPIVAFFLIKNPQKLYQAFMAIVPPRFRHDAQELTKVANQQLGAFLKGQVIASLLLGAIYWVVFLIIGLEFATVIAIAAGILSIIPYIGAFLAFFPGLFIAFQDSSFMVVKFVFVWFAVQMLHGDLVVPRVMGDRLKIHPVTILIVLLVMGDLLGLVGVIFGIPIYSMIKLMVVFTFRKFKQRYNKYFGQNGTYENTDFSEDDYL</sequence>
<evidence type="ECO:0000256" key="8">
    <source>
        <dbReference type="SAM" id="Phobius"/>
    </source>
</evidence>